<keyword evidence="1" id="KW-0812">Transmembrane</keyword>
<comment type="caution">
    <text evidence="2">The sequence shown here is derived from an EMBL/GenBank/DDBJ whole genome shotgun (WGS) entry which is preliminary data.</text>
</comment>
<protein>
    <submittedName>
        <fullName evidence="2">Uncharacterized protein</fullName>
    </submittedName>
</protein>
<evidence type="ECO:0000313" key="3">
    <source>
        <dbReference type="Proteomes" id="UP000536685"/>
    </source>
</evidence>
<evidence type="ECO:0000313" key="2">
    <source>
        <dbReference type="EMBL" id="MBB5844761.1"/>
    </source>
</evidence>
<name>A0A841ASJ0_9MICO</name>
<keyword evidence="3" id="KW-1185">Reference proteome</keyword>
<organism evidence="2 3">
    <name type="scientific">Conyzicola lurida</name>
    <dbReference type="NCBI Taxonomy" id="1172621"/>
    <lineage>
        <taxon>Bacteria</taxon>
        <taxon>Bacillati</taxon>
        <taxon>Actinomycetota</taxon>
        <taxon>Actinomycetes</taxon>
        <taxon>Micrococcales</taxon>
        <taxon>Microbacteriaceae</taxon>
        <taxon>Conyzicola</taxon>
    </lineage>
</organism>
<dbReference type="EMBL" id="JACHMJ010000001">
    <property type="protein sequence ID" value="MBB5844761.1"/>
    <property type="molecule type" value="Genomic_DNA"/>
</dbReference>
<proteinExistence type="predicted"/>
<sequence>MTTRTALTDVELDRRVARGKRVFMYAAFAMLLFFLLSLLNFVLAGGRMGLRDTARWDETAAWPLIPLPAFLVIAAGLAAVIGVFLAVPYFRHDTADDLVLMGVVSIILFGFMSLFFAGVYTSTSGIPTDFDSYPEQGVGWHWIAAAIQIPAVIALTVRGISLYRAHKRRKQDSHLESA</sequence>
<feature type="transmembrane region" description="Helical" evidence="1">
    <location>
        <begin position="98"/>
        <end position="120"/>
    </location>
</feature>
<dbReference type="AlphaFoldDB" id="A0A841ASJ0"/>
<dbReference type="Proteomes" id="UP000536685">
    <property type="component" value="Unassembled WGS sequence"/>
</dbReference>
<keyword evidence="1" id="KW-0472">Membrane</keyword>
<evidence type="ECO:0000256" key="1">
    <source>
        <dbReference type="SAM" id="Phobius"/>
    </source>
</evidence>
<gene>
    <name evidence="2" type="ORF">HD599_003084</name>
</gene>
<feature type="transmembrane region" description="Helical" evidence="1">
    <location>
        <begin position="64"/>
        <end position="86"/>
    </location>
</feature>
<accession>A0A841ASJ0</accession>
<dbReference type="RefSeq" id="WP_184239232.1">
    <property type="nucleotide sequence ID" value="NZ_JACHMJ010000001.1"/>
</dbReference>
<feature type="transmembrane region" description="Helical" evidence="1">
    <location>
        <begin position="22"/>
        <end position="44"/>
    </location>
</feature>
<feature type="transmembrane region" description="Helical" evidence="1">
    <location>
        <begin position="140"/>
        <end position="160"/>
    </location>
</feature>
<reference evidence="2 3" key="1">
    <citation type="submission" date="2020-08" db="EMBL/GenBank/DDBJ databases">
        <title>Sequencing the genomes of 1000 actinobacteria strains.</title>
        <authorList>
            <person name="Klenk H.-P."/>
        </authorList>
    </citation>
    <scope>NUCLEOTIDE SEQUENCE [LARGE SCALE GENOMIC DNA]</scope>
    <source>
        <strain evidence="2 3">DSM 105784</strain>
    </source>
</reference>
<keyword evidence="1" id="KW-1133">Transmembrane helix</keyword>